<keyword evidence="2" id="KW-1185">Reference proteome</keyword>
<dbReference type="Proteomes" id="UP001497416">
    <property type="component" value="Unassembled WGS sequence"/>
</dbReference>
<dbReference type="EMBL" id="CAXIXY010000005">
    <property type="protein sequence ID" value="CAL2088810.1"/>
    <property type="molecule type" value="Genomic_DNA"/>
</dbReference>
<reference evidence="1 2" key="1">
    <citation type="submission" date="2024-05" db="EMBL/GenBank/DDBJ databases">
        <authorList>
            <person name="Duchaud E."/>
        </authorList>
    </citation>
    <scope>NUCLEOTIDE SEQUENCE [LARGE SCALE GENOMIC DNA]</scope>
    <source>
        <strain evidence="1">Ena-SAMPLE-TAB-13-05-2024-13:56:06:370-140302</strain>
    </source>
</reference>
<name>A0ABM9P2V8_9FLAO</name>
<organism evidence="1 2">
    <name type="scientific">Tenacibaculum platacis</name>
    <dbReference type="NCBI Taxonomy" id="3137852"/>
    <lineage>
        <taxon>Bacteria</taxon>
        <taxon>Pseudomonadati</taxon>
        <taxon>Bacteroidota</taxon>
        <taxon>Flavobacteriia</taxon>
        <taxon>Flavobacteriales</taxon>
        <taxon>Flavobacteriaceae</taxon>
        <taxon>Tenacibaculum</taxon>
    </lineage>
</organism>
<sequence length="61" mass="6893">MKKISELTGFKVLSKKEQSEINGAISRPYCKGNNQCCVRVSPTFEFCDYGYCQGFGQCIWA</sequence>
<comment type="caution">
    <text evidence="1">The sequence shown here is derived from an EMBL/GenBank/DDBJ whole genome shotgun (WGS) entry which is preliminary data.</text>
</comment>
<accession>A0ABM9P2V8</accession>
<gene>
    <name evidence="1" type="ORF">T190607A01A_30194</name>
</gene>
<dbReference type="RefSeq" id="WP_348712574.1">
    <property type="nucleotide sequence ID" value="NZ_CAXIXW010000012.1"/>
</dbReference>
<protein>
    <recommendedName>
        <fullName evidence="3">Bacteriocin-like protein</fullName>
    </recommendedName>
</protein>
<evidence type="ECO:0000313" key="1">
    <source>
        <dbReference type="EMBL" id="CAL2088810.1"/>
    </source>
</evidence>
<evidence type="ECO:0000313" key="2">
    <source>
        <dbReference type="Proteomes" id="UP001497416"/>
    </source>
</evidence>
<evidence type="ECO:0008006" key="3">
    <source>
        <dbReference type="Google" id="ProtNLM"/>
    </source>
</evidence>
<proteinExistence type="predicted"/>